<dbReference type="Proteomes" id="UP001295684">
    <property type="component" value="Unassembled WGS sequence"/>
</dbReference>
<organism evidence="1 2">
    <name type="scientific">Euplotes crassus</name>
    <dbReference type="NCBI Taxonomy" id="5936"/>
    <lineage>
        <taxon>Eukaryota</taxon>
        <taxon>Sar</taxon>
        <taxon>Alveolata</taxon>
        <taxon>Ciliophora</taxon>
        <taxon>Intramacronucleata</taxon>
        <taxon>Spirotrichea</taxon>
        <taxon>Hypotrichia</taxon>
        <taxon>Euplotida</taxon>
        <taxon>Euplotidae</taxon>
        <taxon>Moneuplotes</taxon>
    </lineage>
</organism>
<dbReference type="AlphaFoldDB" id="A0AAD1UPU6"/>
<comment type="caution">
    <text evidence="1">The sequence shown here is derived from an EMBL/GenBank/DDBJ whole genome shotgun (WGS) entry which is preliminary data.</text>
</comment>
<accession>A0AAD1UPU6</accession>
<proteinExistence type="predicted"/>
<sequence length="67" mass="7567">MGSNIAIANSTETSLRDIKFFKNEEETHDSVNENGSLYPFFPQQMETYSEGLNENGMMNSMPANDIE</sequence>
<gene>
    <name evidence="1" type="ORF">ECRASSUSDP1_LOCUS13328</name>
</gene>
<reference evidence="1" key="1">
    <citation type="submission" date="2023-07" db="EMBL/GenBank/DDBJ databases">
        <authorList>
            <consortium name="AG Swart"/>
            <person name="Singh M."/>
            <person name="Singh A."/>
            <person name="Seah K."/>
            <person name="Emmerich C."/>
        </authorList>
    </citation>
    <scope>NUCLEOTIDE SEQUENCE</scope>
    <source>
        <strain evidence="1">DP1</strain>
    </source>
</reference>
<name>A0AAD1UPU6_EUPCR</name>
<evidence type="ECO:0000313" key="1">
    <source>
        <dbReference type="EMBL" id="CAI2372001.1"/>
    </source>
</evidence>
<keyword evidence="2" id="KW-1185">Reference proteome</keyword>
<dbReference type="EMBL" id="CAMPGE010013263">
    <property type="protein sequence ID" value="CAI2372001.1"/>
    <property type="molecule type" value="Genomic_DNA"/>
</dbReference>
<evidence type="ECO:0000313" key="2">
    <source>
        <dbReference type="Proteomes" id="UP001295684"/>
    </source>
</evidence>
<protein>
    <submittedName>
        <fullName evidence="1">Uncharacterized protein</fullName>
    </submittedName>
</protein>